<accession>A4BCA4</accession>
<evidence type="ECO:0000256" key="7">
    <source>
        <dbReference type="SAM" id="Phobius"/>
    </source>
</evidence>
<feature type="transmembrane region" description="Helical" evidence="7">
    <location>
        <begin position="44"/>
        <end position="72"/>
    </location>
</feature>
<evidence type="ECO:0000256" key="2">
    <source>
        <dbReference type="ARBA" id="ARBA00022448"/>
    </source>
</evidence>
<dbReference type="GO" id="GO:0005886">
    <property type="term" value="C:plasma membrane"/>
    <property type="evidence" value="ECO:0007669"/>
    <property type="project" value="UniProtKB-SubCell"/>
</dbReference>
<sequence>MIQRLAFLPTAVILLTLALAGVGLILHPGQGGALVSYFDAWFLQILKFSVLQATLSAVGSVLLAVPFALILATRPFRQQWLIQGLMNLFFIMPVLTVVLGVVAVFNDWFRVFSLTGIVVAHLYLNVPYAIRLFWERLSQYSQTHAQVAVTLNMTAWQRFRVLKLPILIDAFRPIFVLIFLMCFSSFTVVLTLSGGPANTNLEVAVFQSLKLDFDPKGAAFYAFFHGLIAFLILFFLGRRDQFGIEFNRLTERQHATATDTQWLAIAVLLFVLSLPLFGLTVDALSAPFAGSSRFGQALTTSLLLALGSGVLATVLALCRSLSKQQGRFTRFLDFGLLVLPMMVITTGLLLLTLKLHIAFKMTFFLIIWLNALMAMPLIITPLQSRIQLYHRRYQPLAESLGMPARTRLGLIYLPAVLPLLPWAMVLSMVLSIGDLGVAALLGSAQFVTLPILIYQAMGSYQLVLASQLTLILLVICAVLLLAAEWIGGRLRYA</sequence>
<gene>
    <name evidence="9" type="primary">thiP</name>
    <name evidence="9" type="ORF">MED297_13142</name>
</gene>
<dbReference type="EMBL" id="AAOE01000005">
    <property type="protein sequence ID" value="EAR10170.1"/>
    <property type="molecule type" value="Genomic_DNA"/>
</dbReference>
<dbReference type="PROSITE" id="PS50928">
    <property type="entry name" value="ABC_TM1"/>
    <property type="match status" value="2"/>
</dbReference>
<dbReference type="SUPFAM" id="SSF161098">
    <property type="entry name" value="MetI-like"/>
    <property type="match status" value="2"/>
</dbReference>
<proteinExistence type="predicted"/>
<evidence type="ECO:0000313" key="10">
    <source>
        <dbReference type="Proteomes" id="UP000005953"/>
    </source>
</evidence>
<dbReference type="AlphaFoldDB" id="A4BCA4"/>
<keyword evidence="6 7" id="KW-0472">Membrane</keyword>
<feature type="domain" description="ABC transmembrane type-1" evidence="8">
    <location>
        <begin position="46"/>
        <end position="237"/>
    </location>
</feature>
<evidence type="ECO:0000256" key="4">
    <source>
        <dbReference type="ARBA" id="ARBA00022692"/>
    </source>
</evidence>
<comment type="caution">
    <text evidence="9">The sequence shown here is derived from an EMBL/GenBank/DDBJ whole genome shotgun (WGS) entry which is preliminary data.</text>
</comment>
<feature type="domain" description="ABC transmembrane type-1" evidence="8">
    <location>
        <begin position="298"/>
        <end position="481"/>
    </location>
</feature>
<feature type="transmembrane region" description="Helical" evidence="7">
    <location>
        <begin position="84"/>
        <end position="105"/>
    </location>
</feature>
<dbReference type="STRING" id="314283.MED297_13142"/>
<dbReference type="HOGENOM" id="CLU_021838_5_3_6"/>
<keyword evidence="3" id="KW-1003">Cell membrane</keyword>
<evidence type="ECO:0000256" key="5">
    <source>
        <dbReference type="ARBA" id="ARBA00022989"/>
    </source>
</evidence>
<dbReference type="CDD" id="cd06261">
    <property type="entry name" value="TM_PBP2"/>
    <property type="match status" value="1"/>
</dbReference>
<dbReference type="Proteomes" id="UP000005953">
    <property type="component" value="Unassembled WGS sequence"/>
</dbReference>
<keyword evidence="10" id="KW-1185">Reference proteome</keyword>
<dbReference type="GO" id="GO:0055085">
    <property type="term" value="P:transmembrane transport"/>
    <property type="evidence" value="ECO:0007669"/>
    <property type="project" value="InterPro"/>
</dbReference>
<feature type="transmembrane region" description="Helical" evidence="7">
    <location>
        <begin position="218"/>
        <end position="236"/>
    </location>
</feature>
<feature type="transmembrane region" description="Helical" evidence="7">
    <location>
        <begin position="468"/>
        <end position="487"/>
    </location>
</feature>
<keyword evidence="5 7" id="KW-1133">Transmembrane helix</keyword>
<dbReference type="PANTHER" id="PTHR30183">
    <property type="entry name" value="MOLYBDENUM TRANSPORT SYSTEM PERMEASE PROTEIN MODB"/>
    <property type="match status" value="1"/>
</dbReference>
<evidence type="ECO:0000256" key="1">
    <source>
        <dbReference type="ARBA" id="ARBA00004651"/>
    </source>
</evidence>
<comment type="subcellular location">
    <subcellularLocation>
        <location evidence="1">Cell membrane</location>
        <topology evidence="1">Multi-pass membrane protein</topology>
    </subcellularLocation>
</comment>
<evidence type="ECO:0000313" key="9">
    <source>
        <dbReference type="EMBL" id="EAR10170.1"/>
    </source>
</evidence>
<evidence type="ECO:0000259" key="8">
    <source>
        <dbReference type="PROSITE" id="PS50928"/>
    </source>
</evidence>
<feature type="transmembrane region" description="Helical" evidence="7">
    <location>
        <begin position="170"/>
        <end position="192"/>
    </location>
</feature>
<protein>
    <submittedName>
        <fullName evidence="9">Thiamin ABC transporter membrane component</fullName>
    </submittedName>
</protein>
<dbReference type="Gene3D" id="1.10.3720.10">
    <property type="entry name" value="MetI-like"/>
    <property type="match status" value="2"/>
</dbReference>
<organism evidence="9 10">
    <name type="scientific">Reinekea blandensis MED297</name>
    <dbReference type="NCBI Taxonomy" id="314283"/>
    <lineage>
        <taxon>Bacteria</taxon>
        <taxon>Pseudomonadati</taxon>
        <taxon>Pseudomonadota</taxon>
        <taxon>Gammaproteobacteria</taxon>
        <taxon>Oceanospirillales</taxon>
        <taxon>Saccharospirillaceae</taxon>
        <taxon>Reinekea</taxon>
    </lineage>
</organism>
<feature type="transmembrane region" description="Helical" evidence="7">
    <location>
        <begin position="262"/>
        <end position="281"/>
    </location>
</feature>
<dbReference type="PANTHER" id="PTHR30183:SF9">
    <property type="entry name" value="THIAMINE TRANSPORT SYSTEM PERMEASE PROTEIN THIP"/>
    <property type="match status" value="1"/>
</dbReference>
<feature type="transmembrane region" description="Helical" evidence="7">
    <location>
        <begin position="410"/>
        <end position="430"/>
    </location>
</feature>
<feature type="transmembrane region" description="Helical" evidence="7">
    <location>
        <begin position="111"/>
        <end position="134"/>
    </location>
</feature>
<dbReference type="OrthoDB" id="7066776at2"/>
<name>A4BCA4_9GAMM</name>
<dbReference type="InterPro" id="IPR035906">
    <property type="entry name" value="MetI-like_sf"/>
</dbReference>
<feature type="transmembrane region" description="Helical" evidence="7">
    <location>
        <begin position="357"/>
        <end position="382"/>
    </location>
</feature>
<feature type="transmembrane region" description="Helical" evidence="7">
    <location>
        <begin position="301"/>
        <end position="319"/>
    </location>
</feature>
<dbReference type="InterPro" id="IPR000515">
    <property type="entry name" value="MetI-like"/>
</dbReference>
<evidence type="ECO:0000256" key="3">
    <source>
        <dbReference type="ARBA" id="ARBA00022475"/>
    </source>
</evidence>
<keyword evidence="2" id="KW-0813">Transport</keyword>
<reference evidence="9 10" key="1">
    <citation type="submission" date="2006-02" db="EMBL/GenBank/DDBJ databases">
        <authorList>
            <person name="Pinhassi J."/>
            <person name="Pedros-Alio C."/>
            <person name="Ferriera S."/>
            <person name="Johnson J."/>
            <person name="Kravitz S."/>
            <person name="Halpern A."/>
            <person name="Remington K."/>
            <person name="Beeson K."/>
            <person name="Tran B."/>
            <person name="Rogers Y.-H."/>
            <person name="Friedman R."/>
            <person name="Venter J.C."/>
        </authorList>
    </citation>
    <scope>NUCLEOTIDE SEQUENCE [LARGE SCALE GENOMIC DNA]</scope>
    <source>
        <strain evidence="9 10">MED297</strain>
    </source>
</reference>
<keyword evidence="4 7" id="KW-0812">Transmembrane</keyword>
<evidence type="ECO:0000256" key="6">
    <source>
        <dbReference type="ARBA" id="ARBA00023136"/>
    </source>
</evidence>
<dbReference type="RefSeq" id="WP_008042499.1">
    <property type="nucleotide sequence ID" value="NZ_CH724149.1"/>
</dbReference>
<feature type="transmembrane region" description="Helical" evidence="7">
    <location>
        <begin position="331"/>
        <end position="351"/>
    </location>
</feature>
<feature type="transmembrane region" description="Helical" evidence="7">
    <location>
        <begin position="436"/>
        <end position="456"/>
    </location>
</feature>